<sequence length="448" mass="50550">MEHSSPYQYLPLQRPRNIRILRLSGGTSRILFAELVETTLGNHQSYEAISYSWGKLDKSHTLAIQGGSTIKIAESLYNALRATRHSKIEDGARNLWADGVCINQGDQNERSQQVMLMAEVYQSAHRVITYIGENTLKVDRGINLANNLISCFEERRKTINSATVLNVYAKHSIPSESDPDWASLRDFLDRSWYTRIWIIQESVQNPNMIMMCGDVEIDWNIFAKLSSMIQQGELNQFVAIQPYLARTYGSTLPDSERSFEKSHAPASLGRAFEEYVRPVKLWARIEALEELLRHHPSRQPKPPDIDPAIMEAWRRDLCLKTVHSGTGDGRENIFSLLRQGKTINQRQINQGKPNQGQRGYKYYGAVLHAGNLHRKLFTTKAGYIGMGAAEIQAGDVVAFFSGAKVPFVLRRQKGSSGHTLVADCYVHGLMNGEAWRGGRGTTRVLTLM</sequence>
<feature type="domain" description="Heterokaryon incompatibility" evidence="1">
    <location>
        <begin position="46"/>
        <end position="201"/>
    </location>
</feature>
<evidence type="ECO:0000313" key="2">
    <source>
        <dbReference type="EMBL" id="KAF7541528.1"/>
    </source>
</evidence>
<protein>
    <recommendedName>
        <fullName evidence="1">Heterokaryon incompatibility domain-containing protein</fullName>
    </recommendedName>
</protein>
<proteinExistence type="predicted"/>
<dbReference type="InterPro" id="IPR052895">
    <property type="entry name" value="HetReg/Transcr_Mod"/>
</dbReference>
<evidence type="ECO:0000313" key="3">
    <source>
        <dbReference type="Proteomes" id="UP000722485"/>
    </source>
</evidence>
<dbReference type="AlphaFoldDB" id="A0A9P5GWH5"/>
<dbReference type="PANTHER" id="PTHR24148:SF64">
    <property type="entry name" value="HETEROKARYON INCOMPATIBILITY DOMAIN-CONTAINING PROTEIN"/>
    <property type="match status" value="1"/>
</dbReference>
<dbReference type="Proteomes" id="UP000722485">
    <property type="component" value="Unassembled WGS sequence"/>
</dbReference>
<dbReference type="Pfam" id="PF26639">
    <property type="entry name" value="Het-6_barrel"/>
    <property type="match status" value="1"/>
</dbReference>
<dbReference type="EMBL" id="JAANBB010000492">
    <property type="protein sequence ID" value="KAF7541528.1"/>
    <property type="molecule type" value="Genomic_DNA"/>
</dbReference>
<comment type="caution">
    <text evidence="2">The sequence shown here is derived from an EMBL/GenBank/DDBJ whole genome shotgun (WGS) entry which is preliminary data.</text>
</comment>
<organism evidence="2 3">
    <name type="scientific">Cylindrodendrum hubeiense</name>
    <dbReference type="NCBI Taxonomy" id="595255"/>
    <lineage>
        <taxon>Eukaryota</taxon>
        <taxon>Fungi</taxon>
        <taxon>Dikarya</taxon>
        <taxon>Ascomycota</taxon>
        <taxon>Pezizomycotina</taxon>
        <taxon>Sordariomycetes</taxon>
        <taxon>Hypocreomycetidae</taxon>
        <taxon>Hypocreales</taxon>
        <taxon>Nectriaceae</taxon>
        <taxon>Cylindrodendrum</taxon>
    </lineage>
</organism>
<evidence type="ECO:0000259" key="1">
    <source>
        <dbReference type="Pfam" id="PF06985"/>
    </source>
</evidence>
<accession>A0A9P5GWH5</accession>
<gene>
    <name evidence="2" type="ORF">G7Z17_g11953</name>
</gene>
<dbReference type="InterPro" id="IPR010730">
    <property type="entry name" value="HET"/>
</dbReference>
<dbReference type="PANTHER" id="PTHR24148">
    <property type="entry name" value="ANKYRIN REPEAT DOMAIN-CONTAINING PROTEIN 39 HOMOLOG-RELATED"/>
    <property type="match status" value="1"/>
</dbReference>
<name>A0A9P5GWH5_9HYPO</name>
<keyword evidence="3" id="KW-1185">Reference proteome</keyword>
<reference evidence="2" key="1">
    <citation type="submission" date="2020-03" db="EMBL/GenBank/DDBJ databases">
        <title>Draft Genome Sequence of Cylindrodendrum hubeiense.</title>
        <authorList>
            <person name="Buettner E."/>
            <person name="Kellner H."/>
        </authorList>
    </citation>
    <scope>NUCLEOTIDE SEQUENCE</scope>
    <source>
        <strain evidence="2">IHI 201604</strain>
    </source>
</reference>
<dbReference type="OrthoDB" id="2157530at2759"/>
<dbReference type="Pfam" id="PF06985">
    <property type="entry name" value="HET"/>
    <property type="match status" value="1"/>
</dbReference>